<keyword evidence="4 7" id="KW-0808">Transferase</keyword>
<evidence type="ECO:0000256" key="5">
    <source>
        <dbReference type="ARBA" id="ARBA00022695"/>
    </source>
</evidence>
<dbReference type="CDD" id="cd02541">
    <property type="entry name" value="UGPase_prokaryotic"/>
    <property type="match status" value="1"/>
</dbReference>
<name>A0ABV7MB07_9PROT</name>
<dbReference type="InterPro" id="IPR005771">
    <property type="entry name" value="GalU_uridylyltTrfase_bac/arc"/>
</dbReference>
<dbReference type="SUPFAM" id="SSF53448">
    <property type="entry name" value="Nucleotide-diphospho-sugar transferases"/>
    <property type="match status" value="1"/>
</dbReference>
<evidence type="ECO:0000313" key="10">
    <source>
        <dbReference type="Proteomes" id="UP001595607"/>
    </source>
</evidence>
<protein>
    <recommendedName>
        <fullName evidence="3 7">UTP--glucose-1-phosphate uridylyltransferase</fullName>
        <ecNumber evidence="2 7">2.7.7.9</ecNumber>
    </recommendedName>
    <alternativeName>
        <fullName evidence="7">UDP-glucose pyrophosphorylase</fullName>
    </alternativeName>
</protein>
<sequence>MSIRPRKAVIPVAGFGTRVLPASKAIPKELLTVVDRPLIHYIMEEALEAGFEHLCFVTGRGKGAIEDYFDHQVELEQALEKKNKTKILEATLESVLEPGRTSFTRQQKALGLGHAVWCARDIVGREPFAVILPDVIIKGAPKALKEMMDRYEDGSNVIAVEEVPRDQVNKYGIIAPKGEWSNGAVEMTGMVEKPDPAEAPSNYSITGRYILQPEIFDLLEDQKPGAGNEIQLTDSMAKLLGKQKFIAATFTGESHDCGSIEGFVKANIAFGMDNPEIGAAIKDYVQN</sequence>
<dbReference type="Pfam" id="PF00483">
    <property type="entry name" value="NTP_transferase"/>
    <property type="match status" value="1"/>
</dbReference>
<comment type="similarity">
    <text evidence="1 7">Belongs to the UDPGP type 2 family.</text>
</comment>
<evidence type="ECO:0000256" key="4">
    <source>
        <dbReference type="ARBA" id="ARBA00022679"/>
    </source>
</evidence>
<gene>
    <name evidence="9" type="primary">galU</name>
    <name evidence="9" type="ORF">ACFONP_05725</name>
</gene>
<evidence type="ECO:0000256" key="2">
    <source>
        <dbReference type="ARBA" id="ARBA00012415"/>
    </source>
</evidence>
<proteinExistence type="inferred from homology"/>
<evidence type="ECO:0000256" key="6">
    <source>
        <dbReference type="ARBA" id="ARBA00048128"/>
    </source>
</evidence>
<dbReference type="EMBL" id="JBHRVA010000002">
    <property type="protein sequence ID" value="MFC3302228.1"/>
    <property type="molecule type" value="Genomic_DNA"/>
</dbReference>
<dbReference type="PANTHER" id="PTHR43197">
    <property type="entry name" value="UTP--GLUCOSE-1-PHOSPHATE URIDYLYLTRANSFERASE"/>
    <property type="match status" value="1"/>
</dbReference>
<dbReference type="InterPro" id="IPR005835">
    <property type="entry name" value="NTP_transferase_dom"/>
</dbReference>
<dbReference type="PANTHER" id="PTHR43197:SF1">
    <property type="entry name" value="UTP--GLUCOSE-1-PHOSPHATE URIDYLYLTRANSFERASE"/>
    <property type="match status" value="1"/>
</dbReference>
<evidence type="ECO:0000256" key="1">
    <source>
        <dbReference type="ARBA" id="ARBA00006890"/>
    </source>
</evidence>
<dbReference type="InterPro" id="IPR029044">
    <property type="entry name" value="Nucleotide-diphossugar_trans"/>
</dbReference>
<evidence type="ECO:0000256" key="7">
    <source>
        <dbReference type="RuleBase" id="RU361259"/>
    </source>
</evidence>
<evidence type="ECO:0000256" key="3">
    <source>
        <dbReference type="ARBA" id="ARBA00019048"/>
    </source>
</evidence>
<dbReference type="NCBIfam" id="TIGR01099">
    <property type="entry name" value="galU"/>
    <property type="match status" value="1"/>
</dbReference>
<keyword evidence="5 7" id="KW-0548">Nucleotidyltransferase</keyword>
<dbReference type="EC" id="2.7.7.9" evidence="2 7"/>
<dbReference type="RefSeq" id="WP_189570300.1">
    <property type="nucleotide sequence ID" value="NZ_BMXU01000001.1"/>
</dbReference>
<feature type="domain" description="Nucleotidyl transferase" evidence="8">
    <location>
        <begin position="7"/>
        <end position="267"/>
    </location>
</feature>
<dbReference type="GO" id="GO:0003983">
    <property type="term" value="F:UTP:glucose-1-phosphate uridylyltransferase activity"/>
    <property type="evidence" value="ECO:0007669"/>
    <property type="project" value="UniProtKB-EC"/>
</dbReference>
<organism evidence="9 10">
    <name type="scientific">Parvularcula lutaonensis</name>
    <dbReference type="NCBI Taxonomy" id="491923"/>
    <lineage>
        <taxon>Bacteria</taxon>
        <taxon>Pseudomonadati</taxon>
        <taxon>Pseudomonadota</taxon>
        <taxon>Alphaproteobacteria</taxon>
        <taxon>Parvularculales</taxon>
        <taxon>Parvularculaceae</taxon>
        <taxon>Parvularcula</taxon>
    </lineage>
</organism>
<accession>A0ABV7MB07</accession>
<keyword evidence="10" id="KW-1185">Reference proteome</keyword>
<reference evidence="10" key="1">
    <citation type="journal article" date="2019" name="Int. J. Syst. Evol. Microbiol.">
        <title>The Global Catalogue of Microorganisms (GCM) 10K type strain sequencing project: providing services to taxonomists for standard genome sequencing and annotation.</title>
        <authorList>
            <consortium name="The Broad Institute Genomics Platform"/>
            <consortium name="The Broad Institute Genome Sequencing Center for Infectious Disease"/>
            <person name="Wu L."/>
            <person name="Ma J."/>
        </authorList>
    </citation>
    <scope>NUCLEOTIDE SEQUENCE [LARGE SCALE GENOMIC DNA]</scope>
    <source>
        <strain evidence="10">KCTC 22245</strain>
    </source>
</reference>
<comment type="catalytic activity">
    <reaction evidence="6 7">
        <text>alpha-D-glucose 1-phosphate + UTP + H(+) = UDP-alpha-D-glucose + diphosphate</text>
        <dbReference type="Rhea" id="RHEA:19889"/>
        <dbReference type="ChEBI" id="CHEBI:15378"/>
        <dbReference type="ChEBI" id="CHEBI:33019"/>
        <dbReference type="ChEBI" id="CHEBI:46398"/>
        <dbReference type="ChEBI" id="CHEBI:58601"/>
        <dbReference type="ChEBI" id="CHEBI:58885"/>
        <dbReference type="EC" id="2.7.7.9"/>
    </reaction>
</comment>
<evidence type="ECO:0000313" key="9">
    <source>
        <dbReference type="EMBL" id="MFC3302228.1"/>
    </source>
</evidence>
<dbReference type="Proteomes" id="UP001595607">
    <property type="component" value="Unassembled WGS sequence"/>
</dbReference>
<evidence type="ECO:0000259" key="8">
    <source>
        <dbReference type="Pfam" id="PF00483"/>
    </source>
</evidence>
<dbReference type="Gene3D" id="3.90.550.10">
    <property type="entry name" value="Spore Coat Polysaccharide Biosynthesis Protein SpsA, Chain A"/>
    <property type="match status" value="1"/>
</dbReference>
<comment type="caution">
    <text evidence="9">The sequence shown here is derived from an EMBL/GenBank/DDBJ whole genome shotgun (WGS) entry which is preliminary data.</text>
</comment>